<feature type="region of interest" description="Disordered" evidence="1">
    <location>
        <begin position="34"/>
        <end position="180"/>
    </location>
</feature>
<feature type="compositionally biased region" description="Low complexity" evidence="1">
    <location>
        <begin position="423"/>
        <end position="441"/>
    </location>
</feature>
<dbReference type="AlphaFoldDB" id="A0A427Y541"/>
<feature type="compositionally biased region" description="Basic and acidic residues" evidence="1">
    <location>
        <begin position="37"/>
        <end position="52"/>
    </location>
</feature>
<feature type="compositionally biased region" description="Polar residues" evidence="1">
    <location>
        <begin position="279"/>
        <end position="295"/>
    </location>
</feature>
<dbReference type="OrthoDB" id="8062037at2759"/>
<feature type="compositionally biased region" description="Low complexity" evidence="1">
    <location>
        <begin position="93"/>
        <end position="119"/>
    </location>
</feature>
<feature type="compositionally biased region" description="Pro residues" evidence="1">
    <location>
        <begin position="334"/>
        <end position="350"/>
    </location>
</feature>
<evidence type="ECO:0000256" key="1">
    <source>
        <dbReference type="SAM" id="MobiDB-lite"/>
    </source>
</evidence>
<gene>
    <name evidence="2" type="ORF">EHS24_004442</name>
</gene>
<protein>
    <recommendedName>
        <fullName evidence="4">RING-type domain-containing protein</fullName>
    </recommendedName>
</protein>
<dbReference type="RefSeq" id="XP_028478991.1">
    <property type="nucleotide sequence ID" value="XM_028620019.1"/>
</dbReference>
<dbReference type="InterPro" id="IPR013083">
    <property type="entry name" value="Znf_RING/FYVE/PHD"/>
</dbReference>
<evidence type="ECO:0000313" key="2">
    <source>
        <dbReference type="EMBL" id="RSH86206.1"/>
    </source>
</evidence>
<dbReference type="STRING" id="105984.A0A427Y541"/>
<keyword evidence="3" id="KW-1185">Reference proteome</keyword>
<dbReference type="Proteomes" id="UP000279236">
    <property type="component" value="Unassembled WGS sequence"/>
</dbReference>
<feature type="compositionally biased region" description="Low complexity" evidence="1">
    <location>
        <begin position="378"/>
        <end position="388"/>
    </location>
</feature>
<organism evidence="2 3">
    <name type="scientific">Apiotrichum porosum</name>
    <dbReference type="NCBI Taxonomy" id="105984"/>
    <lineage>
        <taxon>Eukaryota</taxon>
        <taxon>Fungi</taxon>
        <taxon>Dikarya</taxon>
        <taxon>Basidiomycota</taxon>
        <taxon>Agaricomycotina</taxon>
        <taxon>Tremellomycetes</taxon>
        <taxon>Trichosporonales</taxon>
        <taxon>Trichosporonaceae</taxon>
        <taxon>Apiotrichum</taxon>
    </lineage>
</organism>
<feature type="region of interest" description="Disordered" evidence="1">
    <location>
        <begin position="278"/>
        <end position="313"/>
    </location>
</feature>
<proteinExistence type="predicted"/>
<feature type="compositionally biased region" description="Low complexity" evidence="1">
    <location>
        <begin position="353"/>
        <end position="362"/>
    </location>
</feature>
<feature type="region of interest" description="Disordered" evidence="1">
    <location>
        <begin position="327"/>
        <end position="507"/>
    </location>
</feature>
<sequence>MPPQAAPFWLCHEIDGVPHCASCNSEFLEILDEDVNPDPHRELPHPPERPGHASDAPPVPPRPGQTDPQHVTPEAPNFFSGLFESVFGGGQPGQENQQPQSGPSSPSTQQPQRSNQPRTWNFNIGNGAATVTFGSFPQGGYGSSPPGTIPFGQPFNPFAGTPVGGYNGAPGDPNDGLDRGFGARPPNRAPQQLEGADLALFSIIAEEGGAPGLLPRGRMGDYVMTEAAGPQGPLPAPEVVIDGLPRIKFDEKTLDCIVPWLKTNGSCPVCRFSLVPEPANQSAPQPTPTRAQGTQPGAAEEQTGGGGGGGALATAQGVISNVLNRLFGQSGNEEPPPLPAPGTRPAPPSGSQPAPTGAADAAPPAPPPAAPTGPPTSVPATETTAAAGAEDELNEAMRNFHSSQQEEAEDPSTTTSLRPRRLSNASDASDFADPAADPPEAVLGPDDAADPPEPVLAPDMSSAIPNDYRAMHLRREQEIQQREQERERRERQQAAVREYDPFVDDLD</sequence>
<reference evidence="2 3" key="1">
    <citation type="submission" date="2018-11" db="EMBL/GenBank/DDBJ databases">
        <title>Genome sequence of Apiotrichum porosum DSM 27194.</title>
        <authorList>
            <person name="Aliyu H."/>
            <person name="Gorte O."/>
            <person name="Ochsenreither K."/>
        </authorList>
    </citation>
    <scope>NUCLEOTIDE SEQUENCE [LARGE SCALE GENOMIC DNA]</scope>
    <source>
        <strain evidence="2 3">DSM 27194</strain>
    </source>
</reference>
<accession>A0A427Y541</accession>
<dbReference type="Gene3D" id="3.30.40.10">
    <property type="entry name" value="Zinc/RING finger domain, C3HC4 (zinc finger)"/>
    <property type="match status" value="1"/>
</dbReference>
<evidence type="ECO:0008006" key="4">
    <source>
        <dbReference type="Google" id="ProtNLM"/>
    </source>
</evidence>
<name>A0A427Y541_9TREE</name>
<feature type="compositionally biased region" description="Pro residues" evidence="1">
    <location>
        <begin position="363"/>
        <end position="377"/>
    </location>
</feature>
<dbReference type="EMBL" id="RSCE01000002">
    <property type="protein sequence ID" value="RSH86206.1"/>
    <property type="molecule type" value="Genomic_DNA"/>
</dbReference>
<feature type="compositionally biased region" description="Basic and acidic residues" evidence="1">
    <location>
        <begin position="469"/>
        <end position="500"/>
    </location>
</feature>
<dbReference type="GeneID" id="39588985"/>
<dbReference type="SUPFAM" id="SSF57850">
    <property type="entry name" value="RING/U-box"/>
    <property type="match status" value="1"/>
</dbReference>
<evidence type="ECO:0000313" key="3">
    <source>
        <dbReference type="Proteomes" id="UP000279236"/>
    </source>
</evidence>
<feature type="compositionally biased region" description="Polar residues" evidence="1">
    <location>
        <begin position="400"/>
        <end position="417"/>
    </location>
</feature>
<comment type="caution">
    <text evidence="2">The sequence shown here is derived from an EMBL/GenBank/DDBJ whole genome shotgun (WGS) entry which is preliminary data.</text>
</comment>